<feature type="transmembrane region" description="Helical" evidence="1">
    <location>
        <begin position="189"/>
        <end position="207"/>
    </location>
</feature>
<feature type="transmembrane region" description="Helical" evidence="1">
    <location>
        <begin position="262"/>
        <end position="286"/>
    </location>
</feature>
<name>A0A1I0AFN8_9FIRM</name>
<keyword evidence="1" id="KW-0812">Transmembrane</keyword>
<feature type="transmembrane region" description="Helical" evidence="1">
    <location>
        <begin position="137"/>
        <end position="160"/>
    </location>
</feature>
<sequence>MISSAFAEDNQLQVGDTLKLQFGKQLESMQVKAISKEEGMFLHAYDFAITSTEFVDRIGERKGLVNRIDLTISDLKKMDEIASGLNAELKGTGLSAVSKYNLSYLILIAFLCSIAAAPAAMRLLGGMMFQQNTKVEFHLGMMLLKGMAVMVLAAVSIYAASYKVSKTEIVSLIRNHVSYQKQAFHKKRLVLAVLVLILTVVVQMVNHKQTKLYYSYASLITLLIAFLLFQELFLHIYGTFLQKVFQTRRKSIGLFGKQIKTTLLSYLPAVTSLVFVLSIAICILSMSGILKQAMGKCTSLLTFT</sequence>
<protein>
    <submittedName>
        <fullName evidence="2">Uncharacterized protein</fullName>
    </submittedName>
</protein>
<reference evidence="2 3" key="1">
    <citation type="submission" date="2016-10" db="EMBL/GenBank/DDBJ databases">
        <authorList>
            <person name="de Groot N.N."/>
        </authorList>
    </citation>
    <scope>NUCLEOTIDE SEQUENCE [LARGE SCALE GENOMIC DNA]</scope>
    <source>
        <strain evidence="2 3">DSM 1801</strain>
    </source>
</reference>
<keyword evidence="1" id="KW-0472">Membrane</keyword>
<feature type="transmembrane region" description="Helical" evidence="1">
    <location>
        <begin position="104"/>
        <end position="125"/>
    </location>
</feature>
<dbReference type="AlphaFoldDB" id="A0A1I0AFN8"/>
<dbReference type="STRING" id="29364.SAMN04487772_105132"/>
<organism evidence="2 3">
    <name type="scientific">[Clostridium] polysaccharolyticum</name>
    <dbReference type="NCBI Taxonomy" id="29364"/>
    <lineage>
        <taxon>Bacteria</taxon>
        <taxon>Bacillati</taxon>
        <taxon>Bacillota</taxon>
        <taxon>Clostridia</taxon>
        <taxon>Lachnospirales</taxon>
        <taxon>Lachnospiraceae</taxon>
    </lineage>
</organism>
<evidence type="ECO:0000313" key="3">
    <source>
        <dbReference type="Proteomes" id="UP000199800"/>
    </source>
</evidence>
<proteinExistence type="predicted"/>
<keyword evidence="1" id="KW-1133">Transmembrane helix</keyword>
<dbReference type="Proteomes" id="UP000199800">
    <property type="component" value="Unassembled WGS sequence"/>
</dbReference>
<evidence type="ECO:0000313" key="2">
    <source>
        <dbReference type="EMBL" id="SES93006.1"/>
    </source>
</evidence>
<dbReference type="RefSeq" id="WP_092477075.1">
    <property type="nucleotide sequence ID" value="NZ_FOHN01000005.1"/>
</dbReference>
<keyword evidence="3" id="KW-1185">Reference proteome</keyword>
<dbReference type="EMBL" id="FOHN01000005">
    <property type="protein sequence ID" value="SES93006.1"/>
    <property type="molecule type" value="Genomic_DNA"/>
</dbReference>
<feature type="transmembrane region" description="Helical" evidence="1">
    <location>
        <begin position="213"/>
        <end position="241"/>
    </location>
</feature>
<evidence type="ECO:0000256" key="1">
    <source>
        <dbReference type="SAM" id="Phobius"/>
    </source>
</evidence>
<accession>A0A1I0AFN8</accession>
<gene>
    <name evidence="2" type="ORF">SAMN04487772_105132</name>
</gene>